<evidence type="ECO:0008006" key="4">
    <source>
        <dbReference type="Google" id="ProtNLM"/>
    </source>
</evidence>
<dbReference type="AlphaFoldDB" id="A0A8H7E3B9"/>
<dbReference type="InterPro" id="IPR023674">
    <property type="entry name" value="Ribosomal_uL1-like"/>
</dbReference>
<organism evidence="2 3">
    <name type="scientific">Endocarpon pusillum</name>
    <dbReference type="NCBI Taxonomy" id="364733"/>
    <lineage>
        <taxon>Eukaryota</taxon>
        <taxon>Fungi</taxon>
        <taxon>Dikarya</taxon>
        <taxon>Ascomycota</taxon>
        <taxon>Pezizomycotina</taxon>
        <taxon>Eurotiomycetes</taxon>
        <taxon>Chaetothyriomycetidae</taxon>
        <taxon>Verrucariales</taxon>
        <taxon>Verrucariaceae</taxon>
        <taxon>Endocarpon</taxon>
    </lineage>
</organism>
<dbReference type="EMBL" id="JAACFV010000120">
    <property type="protein sequence ID" value="KAF7505031.1"/>
    <property type="molecule type" value="Genomic_DNA"/>
</dbReference>
<reference evidence="2" key="1">
    <citation type="submission" date="2020-02" db="EMBL/GenBank/DDBJ databases">
        <authorList>
            <person name="Palmer J.M."/>
        </authorList>
    </citation>
    <scope>NUCLEOTIDE SEQUENCE</scope>
    <source>
        <strain evidence="2">EPUS1.4</strain>
        <tissue evidence="2">Thallus</tissue>
    </source>
</reference>
<accession>A0A8H7E3B9</accession>
<dbReference type="InterPro" id="IPR028364">
    <property type="entry name" value="Ribosomal_uL1/biogenesis"/>
</dbReference>
<feature type="compositionally biased region" description="Basic and acidic residues" evidence="1">
    <location>
        <begin position="369"/>
        <end position="384"/>
    </location>
</feature>
<dbReference type="CDD" id="cd00403">
    <property type="entry name" value="Ribosomal_L1"/>
    <property type="match status" value="1"/>
</dbReference>
<dbReference type="SUPFAM" id="SSF56808">
    <property type="entry name" value="Ribosomal protein L1"/>
    <property type="match status" value="1"/>
</dbReference>
<comment type="caution">
    <text evidence="2">The sequence shown here is derived from an EMBL/GenBank/DDBJ whole genome shotgun (WGS) entry which is preliminary data.</text>
</comment>
<name>A0A8H7E3B9_9EURO</name>
<dbReference type="OrthoDB" id="10251727at2759"/>
<gene>
    <name evidence="2" type="ORF">GJ744_001485</name>
</gene>
<keyword evidence="3" id="KW-1185">Reference proteome</keyword>
<evidence type="ECO:0000313" key="2">
    <source>
        <dbReference type="EMBL" id="KAF7505031.1"/>
    </source>
</evidence>
<feature type="compositionally biased region" description="Basic residues" evidence="1">
    <location>
        <begin position="359"/>
        <end position="368"/>
    </location>
</feature>
<evidence type="ECO:0000313" key="3">
    <source>
        <dbReference type="Proteomes" id="UP000606974"/>
    </source>
</evidence>
<proteinExistence type="predicted"/>
<dbReference type="Gene3D" id="3.40.50.790">
    <property type="match status" value="1"/>
</dbReference>
<protein>
    <recommendedName>
        <fullName evidence="4">Ribosomal protein L1</fullName>
    </recommendedName>
</protein>
<dbReference type="FunFam" id="3.40.50.790:FF:000006">
    <property type="entry name" value="Electron transfer flavoprotein alpha-subunit"/>
    <property type="match status" value="1"/>
</dbReference>
<dbReference type="Pfam" id="PF00687">
    <property type="entry name" value="Ribosomal_L1"/>
    <property type="match status" value="1"/>
</dbReference>
<sequence>MAPITSDSKAAGSTPSPYQIDVDQTLKASTALLQHVRQEAKRLKDLSAKKSLLDNDDADSDSEEQLAEDPPIWLTLTTKKHIVDKNRLKPGKIPVPHSINNSPSLSICLITADPQRAVKDVVADPTFPASLSARIGKVIGFSKLKAKYHSFESRRQLLAEHDVFLADDRIITRLVDTLGKIFYKDSARRPIPIRIAQLEKIDGKRVKPAKQNLRAGDQSATVASPVIVAKEIQSALNAVPVSLRPGTNAAVRVGRASFTPTQLSENITTVASALIDHYVARGWRNVKGLHIKSPNSAALPIWLADDLWVGDDDVVKDGEEVELRKKKEAEVAAKRENRKKRKAEREEGRLTVDQQQHQQHQHQSKKQKSKETQEMEARGLDVARKAKLAQQKARVLEASA</sequence>
<dbReference type="Proteomes" id="UP000606974">
    <property type="component" value="Unassembled WGS sequence"/>
</dbReference>
<dbReference type="InterPro" id="IPR016095">
    <property type="entry name" value="Ribosomal_uL1_3-a/b-sand"/>
</dbReference>
<evidence type="ECO:0000256" key="1">
    <source>
        <dbReference type="SAM" id="MobiDB-lite"/>
    </source>
</evidence>
<feature type="region of interest" description="Disordered" evidence="1">
    <location>
        <begin position="331"/>
        <end position="400"/>
    </location>
</feature>